<evidence type="ECO:0000256" key="2">
    <source>
        <dbReference type="ARBA" id="ARBA00023235"/>
    </source>
</evidence>
<dbReference type="EC" id="5.3.2.8" evidence="3"/>
<dbReference type="SUPFAM" id="SSF54506">
    <property type="entry name" value="Diaminopimelate epimerase-like"/>
    <property type="match status" value="2"/>
</dbReference>
<keyword evidence="4" id="KW-1185">Reference proteome</keyword>
<evidence type="ECO:0000313" key="3">
    <source>
        <dbReference type="EMBL" id="MBO2989034.1"/>
    </source>
</evidence>
<comment type="caution">
    <text evidence="3">The sequence shown here is derived from an EMBL/GenBank/DDBJ whole genome shotgun (WGS) entry which is preliminary data.</text>
</comment>
<name>A0A939QJU2_9MICO</name>
<reference evidence="3" key="1">
    <citation type="submission" date="2021-03" db="EMBL/GenBank/DDBJ databases">
        <title>Leucobacter chromiisoli sp. nov., isolated from chromium-containing soil of chemical plant.</title>
        <authorList>
            <person name="Xu Z."/>
        </authorList>
    </citation>
    <scope>NUCLEOTIDE SEQUENCE</scope>
    <source>
        <strain evidence="3">K 70/01</strain>
    </source>
</reference>
<protein>
    <submittedName>
        <fullName evidence="3">4-oxalomesaconate tautomerase</fullName>
        <ecNumber evidence="3">5.3.2.8</ecNumber>
    </submittedName>
</protein>
<gene>
    <name evidence="3" type="ORF">J4H85_03345</name>
</gene>
<dbReference type="RefSeq" id="WP_208236847.1">
    <property type="nucleotide sequence ID" value="NZ_BAAAQU010000001.1"/>
</dbReference>
<dbReference type="PANTHER" id="PTHR43709:SF3">
    <property type="entry name" value="ISOMERASE YBHH-RELATED"/>
    <property type="match status" value="1"/>
</dbReference>
<dbReference type="PANTHER" id="PTHR43709">
    <property type="entry name" value="ACONITATE ISOMERASE-RELATED"/>
    <property type="match status" value="1"/>
</dbReference>
<dbReference type="GO" id="GO:0016853">
    <property type="term" value="F:isomerase activity"/>
    <property type="evidence" value="ECO:0007669"/>
    <property type="project" value="UniProtKB-KW"/>
</dbReference>
<dbReference type="NCBIfam" id="NF033377">
    <property type="entry name" value="OMA_tautomer"/>
    <property type="match status" value="1"/>
</dbReference>
<dbReference type="InterPro" id="IPR047687">
    <property type="entry name" value="OMA_tautomer-like"/>
</dbReference>
<dbReference type="Pfam" id="PF04303">
    <property type="entry name" value="PrpF"/>
    <property type="match status" value="1"/>
</dbReference>
<dbReference type="Proteomes" id="UP000668403">
    <property type="component" value="Unassembled WGS sequence"/>
</dbReference>
<dbReference type="Gene3D" id="3.10.310.10">
    <property type="entry name" value="Diaminopimelate Epimerase, Chain A, domain 1"/>
    <property type="match status" value="2"/>
</dbReference>
<dbReference type="InterPro" id="IPR007400">
    <property type="entry name" value="PrpF-like"/>
</dbReference>
<evidence type="ECO:0000313" key="4">
    <source>
        <dbReference type="Proteomes" id="UP000668403"/>
    </source>
</evidence>
<sequence length="360" mass="37421">MNTARRPDTDGLPCMLMRGGTSKGAFFLAEDLPAERPSIDDLLLRVMGSPDERQIDGLGGAHPLTSKVAIVSRSEAPGIDVDYLFLQVGVATAEVADRQTCGNLLAGVGPFAVERGLVQPGEGRTSVTIRLLNTGDVATATFPIRSGAVAYDGDQAIDGVPGTAAPIEIEMTGSGSPLLPTGNTVDDIDGRRVTIVDCGMPVVVLDAADFGLSGDEEPATLEASAALTTSLEAIRLQAGPRMGLGDVAAQTVPKMILVSPPRHGGTLTARAFIPHRVHPAIGVLMAASVAAGARIPGSIAHEIAELSDDRRVTIEHPSGRFDALVRVEDRPGVGAVAASSVTLRTARKIFDGLVFPRPHR</sequence>
<dbReference type="EMBL" id="JAGFBF010000001">
    <property type="protein sequence ID" value="MBO2989034.1"/>
    <property type="molecule type" value="Genomic_DNA"/>
</dbReference>
<dbReference type="AlphaFoldDB" id="A0A939QJU2"/>
<proteinExistence type="inferred from homology"/>
<evidence type="ECO:0000256" key="1">
    <source>
        <dbReference type="ARBA" id="ARBA00007673"/>
    </source>
</evidence>
<accession>A0A939QJU2</accession>
<comment type="similarity">
    <text evidence="1">Belongs to the PrpF family.</text>
</comment>
<keyword evidence="2 3" id="KW-0413">Isomerase</keyword>
<organism evidence="3 4">
    <name type="scientific">Leucobacter tardus</name>
    <dbReference type="NCBI Taxonomy" id="501483"/>
    <lineage>
        <taxon>Bacteria</taxon>
        <taxon>Bacillati</taxon>
        <taxon>Actinomycetota</taxon>
        <taxon>Actinomycetes</taxon>
        <taxon>Micrococcales</taxon>
        <taxon>Microbacteriaceae</taxon>
        <taxon>Leucobacter</taxon>
    </lineage>
</organism>